<evidence type="ECO:0000259" key="4">
    <source>
        <dbReference type="Pfam" id="PF03372"/>
    </source>
</evidence>
<dbReference type="Pfam" id="PF03372">
    <property type="entry name" value="Exo_endo_phos"/>
    <property type="match status" value="1"/>
</dbReference>
<dbReference type="InterPro" id="IPR036691">
    <property type="entry name" value="Endo/exonu/phosph_ase_sf"/>
</dbReference>
<feature type="region of interest" description="Disordered" evidence="3">
    <location>
        <begin position="285"/>
        <end position="343"/>
    </location>
</feature>
<protein>
    <recommendedName>
        <fullName evidence="4">Endonuclease/exonuclease/phosphatase domain-containing protein</fullName>
    </recommendedName>
</protein>
<evidence type="ECO:0000256" key="1">
    <source>
        <dbReference type="ARBA" id="ARBA00010774"/>
    </source>
</evidence>
<dbReference type="Gene3D" id="3.60.10.10">
    <property type="entry name" value="Endonuclease/exonuclease/phosphatase"/>
    <property type="match status" value="1"/>
</dbReference>
<dbReference type="Proteomes" id="UP000663827">
    <property type="component" value="Unassembled WGS sequence"/>
</dbReference>
<dbReference type="GO" id="GO:0006139">
    <property type="term" value="P:nucleobase-containing compound metabolic process"/>
    <property type="evidence" value="ECO:0007669"/>
    <property type="project" value="UniProtKB-ARBA"/>
</dbReference>
<dbReference type="InterPro" id="IPR005135">
    <property type="entry name" value="Endo/exonuclease/phosphatase"/>
</dbReference>
<proteinExistence type="inferred from homology"/>
<feature type="region of interest" description="Disordered" evidence="3">
    <location>
        <begin position="387"/>
        <end position="407"/>
    </location>
</feature>
<dbReference type="SUPFAM" id="SSF56219">
    <property type="entry name" value="DNase I-like"/>
    <property type="match status" value="1"/>
</dbReference>
<feature type="domain" description="Endonuclease/exonuclease/phosphatase" evidence="4">
    <location>
        <begin position="74"/>
        <end position="290"/>
    </location>
</feature>
<comment type="caution">
    <text evidence="5">The sequence shown here is derived from an EMBL/GenBank/DDBJ whole genome shotgun (WGS) entry which is preliminary data.</text>
</comment>
<dbReference type="PANTHER" id="PTHR12121">
    <property type="entry name" value="CARBON CATABOLITE REPRESSOR PROTEIN 4"/>
    <property type="match status" value="1"/>
</dbReference>
<comment type="similarity">
    <text evidence="1">Belongs to the CCR4/nocturin family.</text>
</comment>
<evidence type="ECO:0000313" key="6">
    <source>
        <dbReference type="Proteomes" id="UP000663827"/>
    </source>
</evidence>
<dbReference type="GO" id="GO:0000175">
    <property type="term" value="F:3'-5'-RNA exonuclease activity"/>
    <property type="evidence" value="ECO:0007669"/>
    <property type="project" value="TreeGrafter"/>
</dbReference>
<dbReference type="PANTHER" id="PTHR12121:SF45">
    <property type="entry name" value="NOCTURNIN"/>
    <property type="match status" value="1"/>
</dbReference>
<gene>
    <name evidence="5" type="ORF">RDB_LOCUS28158</name>
</gene>
<organism evidence="5 6">
    <name type="scientific">Rhizoctonia solani</name>
    <dbReference type="NCBI Taxonomy" id="456999"/>
    <lineage>
        <taxon>Eukaryota</taxon>
        <taxon>Fungi</taxon>
        <taxon>Dikarya</taxon>
        <taxon>Basidiomycota</taxon>
        <taxon>Agaricomycotina</taxon>
        <taxon>Agaricomycetes</taxon>
        <taxon>Cantharellales</taxon>
        <taxon>Ceratobasidiaceae</taxon>
        <taxon>Rhizoctonia</taxon>
    </lineage>
</organism>
<dbReference type="EMBL" id="CAJNJQ010000566">
    <property type="protein sequence ID" value="CAE7086166.1"/>
    <property type="molecule type" value="Genomic_DNA"/>
</dbReference>
<name>A0A8H3HSS0_9AGAM</name>
<reference evidence="5" key="1">
    <citation type="submission" date="2021-01" db="EMBL/GenBank/DDBJ databases">
        <authorList>
            <person name="Kaushik A."/>
        </authorList>
    </citation>
    <scope>NUCLEOTIDE SEQUENCE</scope>
    <source>
        <strain evidence="5">AG5</strain>
    </source>
</reference>
<evidence type="ECO:0000256" key="2">
    <source>
        <dbReference type="ARBA" id="ARBA00022801"/>
    </source>
</evidence>
<evidence type="ECO:0000313" key="5">
    <source>
        <dbReference type="EMBL" id="CAE7086166.1"/>
    </source>
</evidence>
<keyword evidence="2" id="KW-0378">Hydrolase</keyword>
<sequence length="480" mass="53369">MAHQLTPEQQALSLARKKKKEQVAAAAAAAAAQKQRDSTSTIHEKIFNNPAAKVLTREWLFGRKGRNDSTTLVATWNILAQILVRRDLFVGSDCLKTNQRHPMILAEVLSHEADIFCLQEVDRQDKLLPTFREAGFTETFGCGPGKKHGCMILYREKRYEKIAERVVLYDQEPVRVDQTDKVSIFGLTHRTRNIGLLVALRDRINGGAPPVIVATTHLFWHGLYKYERARQAGILKREAIRFRNEYGNSQSSIIMAGDFNFQPNEVGYALLRGADLTPEHYSELESSRVVHVSLDPTVPRTPRTGTDADDDDEAAGAGAAPRPDLKRDNGEGEEESEPVVATRIKDARVAVETDGLLTNEEMLELFDTGEKARSAYDEILKQSANQTGEADNVVSARDPSMKGRKGANEPMWSCFTHYWRSTLDYIFIVDPPEKKDAVQVLDALKSARTEVLGDGLPRLRISPSDHVALAALLGKGTPQA</sequence>
<dbReference type="InterPro" id="IPR050410">
    <property type="entry name" value="CCR4/nocturin_mRNA_transcr"/>
</dbReference>
<dbReference type="AlphaFoldDB" id="A0A8H3HSS0"/>
<evidence type="ECO:0000256" key="3">
    <source>
        <dbReference type="SAM" id="MobiDB-lite"/>
    </source>
</evidence>
<accession>A0A8H3HSS0</accession>